<dbReference type="EMBL" id="JBHTJZ010000014">
    <property type="protein sequence ID" value="MFD0960162.1"/>
    <property type="molecule type" value="Genomic_DNA"/>
</dbReference>
<dbReference type="Gene3D" id="2.60.120.10">
    <property type="entry name" value="Jelly Rolls"/>
    <property type="match status" value="1"/>
</dbReference>
<dbReference type="InterPro" id="IPR018060">
    <property type="entry name" value="HTH_AraC"/>
</dbReference>
<keyword evidence="3" id="KW-0804">Transcription</keyword>
<gene>
    <name evidence="5" type="ORF">ACFQ2I_12245</name>
</gene>
<keyword evidence="1" id="KW-0805">Transcription regulation</keyword>
<reference evidence="6" key="1">
    <citation type="journal article" date="2019" name="Int. J. Syst. Evol. Microbiol.">
        <title>The Global Catalogue of Microorganisms (GCM) 10K type strain sequencing project: providing services to taxonomists for standard genome sequencing and annotation.</title>
        <authorList>
            <consortium name="The Broad Institute Genomics Platform"/>
            <consortium name="The Broad Institute Genome Sequencing Center for Infectious Disease"/>
            <person name="Wu L."/>
            <person name="Ma J."/>
        </authorList>
    </citation>
    <scope>NUCLEOTIDE SEQUENCE [LARGE SCALE GENOMIC DNA]</scope>
    <source>
        <strain evidence="6">CCUG 59129</strain>
    </source>
</reference>
<dbReference type="InterPro" id="IPR014710">
    <property type="entry name" value="RmlC-like_jellyroll"/>
</dbReference>
<dbReference type="InterPro" id="IPR013096">
    <property type="entry name" value="Cupin_2"/>
</dbReference>
<comment type="caution">
    <text evidence="5">The sequence shown here is derived from an EMBL/GenBank/DDBJ whole genome shotgun (WGS) entry which is preliminary data.</text>
</comment>
<proteinExistence type="predicted"/>
<evidence type="ECO:0000256" key="3">
    <source>
        <dbReference type="ARBA" id="ARBA00023163"/>
    </source>
</evidence>
<protein>
    <submittedName>
        <fullName evidence="5">AraC family transcriptional regulator</fullName>
    </submittedName>
</protein>
<dbReference type="Gene3D" id="1.10.10.60">
    <property type="entry name" value="Homeodomain-like"/>
    <property type="match status" value="2"/>
</dbReference>
<dbReference type="Proteomes" id="UP001596989">
    <property type="component" value="Unassembled WGS sequence"/>
</dbReference>
<dbReference type="PANTHER" id="PTHR43280">
    <property type="entry name" value="ARAC-FAMILY TRANSCRIPTIONAL REGULATOR"/>
    <property type="match status" value="1"/>
</dbReference>
<dbReference type="Pfam" id="PF12833">
    <property type="entry name" value="HTH_18"/>
    <property type="match status" value="1"/>
</dbReference>
<dbReference type="PANTHER" id="PTHR43280:SF2">
    <property type="entry name" value="HTH-TYPE TRANSCRIPTIONAL REGULATOR EXSA"/>
    <property type="match status" value="1"/>
</dbReference>
<accession>A0ABW3HRI0</accession>
<evidence type="ECO:0000256" key="1">
    <source>
        <dbReference type="ARBA" id="ARBA00023015"/>
    </source>
</evidence>
<keyword evidence="6" id="KW-1185">Reference proteome</keyword>
<evidence type="ECO:0000313" key="6">
    <source>
        <dbReference type="Proteomes" id="UP001596989"/>
    </source>
</evidence>
<dbReference type="PROSITE" id="PS01124">
    <property type="entry name" value="HTH_ARAC_FAMILY_2"/>
    <property type="match status" value="1"/>
</dbReference>
<dbReference type="CDD" id="cd02209">
    <property type="entry name" value="cupin_XRE_C"/>
    <property type="match status" value="1"/>
</dbReference>
<evidence type="ECO:0000313" key="5">
    <source>
        <dbReference type="EMBL" id="MFD0960162.1"/>
    </source>
</evidence>
<sequence length="296" mass="33515">MDQSRVHVGNLSTIRPTVNFANRSVSLPGQQWGPRTIPDSQLLYVVSGSAVLTLGNQQIHLAAGDCVFYGSNSPHKIISSVADPSTLASIHFSWDQESPKPISPIGNILACSDNELTLPTQTYTIDVDGYGNFVLPNHFVISDLESYFNQVIREYRFEEKGYATTLRGLMMQLLVVIIRHQINGYFSSTDWRKIAPALEAIRKQPQLDWTIAELANLCGYHPVYFTEIFKETIGYSPKRYLILERIRKAKQYLLEAESIEKVADLLGYSSIHYFSRSFKEITGYTPTEFKQLSIHL</sequence>
<dbReference type="InterPro" id="IPR009057">
    <property type="entry name" value="Homeodomain-like_sf"/>
</dbReference>
<name>A0ABW3HRI0_9BACL</name>
<dbReference type="InterPro" id="IPR018062">
    <property type="entry name" value="HTH_AraC-typ_CS"/>
</dbReference>
<organism evidence="5 6">
    <name type="scientific">Paenibacillus chungangensis</name>
    <dbReference type="NCBI Taxonomy" id="696535"/>
    <lineage>
        <taxon>Bacteria</taxon>
        <taxon>Bacillati</taxon>
        <taxon>Bacillota</taxon>
        <taxon>Bacilli</taxon>
        <taxon>Bacillales</taxon>
        <taxon>Paenibacillaceae</taxon>
        <taxon>Paenibacillus</taxon>
    </lineage>
</organism>
<dbReference type="RefSeq" id="WP_377564534.1">
    <property type="nucleotide sequence ID" value="NZ_JBHTJZ010000014.1"/>
</dbReference>
<dbReference type="InterPro" id="IPR020449">
    <property type="entry name" value="Tscrpt_reg_AraC-type_HTH"/>
</dbReference>
<dbReference type="SUPFAM" id="SSF51215">
    <property type="entry name" value="Regulatory protein AraC"/>
    <property type="match status" value="1"/>
</dbReference>
<dbReference type="InterPro" id="IPR037923">
    <property type="entry name" value="HTH-like"/>
</dbReference>
<evidence type="ECO:0000259" key="4">
    <source>
        <dbReference type="PROSITE" id="PS01124"/>
    </source>
</evidence>
<dbReference type="SMART" id="SM00342">
    <property type="entry name" value="HTH_ARAC"/>
    <property type="match status" value="1"/>
</dbReference>
<dbReference type="PROSITE" id="PS00041">
    <property type="entry name" value="HTH_ARAC_FAMILY_1"/>
    <property type="match status" value="2"/>
</dbReference>
<keyword evidence="2" id="KW-0238">DNA-binding</keyword>
<dbReference type="PRINTS" id="PR00032">
    <property type="entry name" value="HTHARAC"/>
</dbReference>
<evidence type="ECO:0000256" key="2">
    <source>
        <dbReference type="ARBA" id="ARBA00023125"/>
    </source>
</evidence>
<dbReference type="Pfam" id="PF07883">
    <property type="entry name" value="Cupin_2"/>
    <property type="match status" value="1"/>
</dbReference>
<dbReference type="SUPFAM" id="SSF46689">
    <property type="entry name" value="Homeodomain-like"/>
    <property type="match status" value="2"/>
</dbReference>
<feature type="domain" description="HTH araC/xylS-type" evidence="4">
    <location>
        <begin position="192"/>
        <end position="292"/>
    </location>
</feature>